<evidence type="ECO:0000259" key="2">
    <source>
        <dbReference type="PROSITE" id="PS50885"/>
    </source>
</evidence>
<dbReference type="SUPFAM" id="SSF158472">
    <property type="entry name" value="HAMP domain-like"/>
    <property type="match status" value="1"/>
</dbReference>
<organism evidence="3 4">
    <name type="scientific">Agrobacterium tumefaciens</name>
    <dbReference type="NCBI Taxonomy" id="358"/>
    <lineage>
        <taxon>Bacteria</taxon>
        <taxon>Pseudomonadati</taxon>
        <taxon>Pseudomonadota</taxon>
        <taxon>Alphaproteobacteria</taxon>
        <taxon>Hyphomicrobiales</taxon>
        <taxon>Rhizobiaceae</taxon>
        <taxon>Rhizobium/Agrobacterium group</taxon>
        <taxon>Agrobacterium</taxon>
        <taxon>Agrobacterium tumefaciens complex</taxon>
    </lineage>
</organism>
<proteinExistence type="predicted"/>
<keyword evidence="1" id="KW-1133">Transmembrane helix</keyword>
<name>A0AA44F5X5_AGRTU</name>
<reference evidence="3" key="1">
    <citation type="journal article" date="2020" name="Science">
        <title>Unexpected conservation and global transmission of agrobacterial virulence plasmids.</title>
        <authorList>
            <person name="Weisberg A.J."/>
            <person name="Davis E.W. 2nd"/>
            <person name="Tabima J."/>
            <person name="Belcher M.S."/>
            <person name="Miller M."/>
            <person name="Kuo C.H."/>
            <person name="Loper J.E."/>
            <person name="Grunwald N.J."/>
            <person name="Putnam M.L."/>
            <person name="Chang J.H."/>
        </authorList>
    </citation>
    <scope>NUCLEOTIDE SEQUENCE</scope>
    <source>
        <strain evidence="3">17-1853-1a</strain>
    </source>
</reference>
<dbReference type="EMBL" id="JAAMAY010000024">
    <property type="protein sequence ID" value="NTC29256.1"/>
    <property type="molecule type" value="Genomic_DNA"/>
</dbReference>
<feature type="transmembrane region" description="Helical" evidence="1">
    <location>
        <begin position="309"/>
        <end position="333"/>
    </location>
</feature>
<accession>A0AA44F5X5</accession>
<dbReference type="PROSITE" id="PS50885">
    <property type="entry name" value="HAMP"/>
    <property type="match status" value="1"/>
</dbReference>
<dbReference type="InterPro" id="IPR003660">
    <property type="entry name" value="HAMP_dom"/>
</dbReference>
<keyword evidence="1" id="KW-0472">Membrane</keyword>
<comment type="caution">
    <text evidence="3">The sequence shown here is derived from an EMBL/GenBank/DDBJ whole genome shotgun (WGS) entry which is preliminary data.</text>
</comment>
<feature type="transmembrane region" description="Helical" evidence="1">
    <location>
        <begin position="12"/>
        <end position="34"/>
    </location>
</feature>
<dbReference type="GO" id="GO:0016020">
    <property type="term" value="C:membrane"/>
    <property type="evidence" value="ECO:0007669"/>
    <property type="project" value="InterPro"/>
</dbReference>
<gene>
    <name evidence="3" type="ORF">G6M46_13950</name>
</gene>
<keyword evidence="1" id="KW-0812">Transmembrane</keyword>
<sequence>MLRIMGRISLQKALYGAILLPLFGMSCLGGMKIWESYGAYENARQVTLVQQVANASGELAQALPAEMFALPANAEDARARTDKAFAELFESFDTFTAEAGSDPIFDENYKFINDNKERWYNFRRLMIANHDRLDDALFAEGSKLVPLPTAAIDIVRHAGTYAQDHHIAGLLRGYYALMQISEASTMEMVNGTAFLAKGNLTALQRAFVVNAKVNFANFQNTALEQLPEVVIRPYKNFLGSEEQKFVNTVRATLYAHSEPGKADSEALARWNSVTGERHRTLEKAFLEARQFLKGAALENLAAARLSLTLFSAITLGLVVLTALMSIMVVTNITQALRRIKNRMSGLAEGDTLATVPDMLRIDEVGEMARAVEQFRLNAIERRALEQDAETLKMKSETERAEVQATAERDAAGKLRVFFGIGTPCAAYRGAGCSA</sequence>
<dbReference type="PROSITE" id="PS51257">
    <property type="entry name" value="PROKAR_LIPOPROTEIN"/>
    <property type="match status" value="1"/>
</dbReference>
<evidence type="ECO:0000313" key="4">
    <source>
        <dbReference type="Proteomes" id="UP000702952"/>
    </source>
</evidence>
<dbReference type="AlphaFoldDB" id="A0AA44F5X5"/>
<dbReference type="Proteomes" id="UP000702952">
    <property type="component" value="Unassembled WGS sequence"/>
</dbReference>
<dbReference type="GO" id="GO:0007165">
    <property type="term" value="P:signal transduction"/>
    <property type="evidence" value="ECO:0007669"/>
    <property type="project" value="InterPro"/>
</dbReference>
<dbReference type="Pfam" id="PF08376">
    <property type="entry name" value="NIT"/>
    <property type="match status" value="1"/>
</dbReference>
<protein>
    <submittedName>
        <fullName evidence="3">HAMP domain-containing protein</fullName>
    </submittedName>
</protein>
<evidence type="ECO:0000256" key="1">
    <source>
        <dbReference type="SAM" id="Phobius"/>
    </source>
</evidence>
<dbReference type="Gene3D" id="6.10.340.10">
    <property type="match status" value="1"/>
</dbReference>
<dbReference type="Pfam" id="PF00672">
    <property type="entry name" value="HAMP"/>
    <property type="match status" value="1"/>
</dbReference>
<feature type="domain" description="HAMP" evidence="2">
    <location>
        <begin position="330"/>
        <end position="383"/>
    </location>
</feature>
<evidence type="ECO:0000313" key="3">
    <source>
        <dbReference type="EMBL" id="NTC29256.1"/>
    </source>
</evidence>
<dbReference type="InterPro" id="IPR013587">
    <property type="entry name" value="Nitrate/nitrite_sensing"/>
</dbReference>